<reference evidence="1 2" key="1">
    <citation type="submission" date="2015-01" db="EMBL/GenBank/DDBJ databases">
        <title>Evolution of Trichinella species and genotypes.</title>
        <authorList>
            <person name="Korhonen P.K."/>
            <person name="Edoardo P."/>
            <person name="Giuseppe L.R."/>
            <person name="Gasser R.B."/>
        </authorList>
    </citation>
    <scope>NUCLEOTIDE SEQUENCE [LARGE SCALE GENOMIC DNA]</scope>
    <source>
        <strain evidence="1">ISS1029</strain>
    </source>
</reference>
<name>A0A0V1I0F4_9BILA</name>
<dbReference type="AlphaFoldDB" id="A0A0V1I0F4"/>
<evidence type="ECO:0000313" key="1">
    <source>
        <dbReference type="EMBL" id="KRZ16377.1"/>
    </source>
</evidence>
<comment type="caution">
    <text evidence="1">The sequence shown here is derived from an EMBL/GenBank/DDBJ whole genome shotgun (WGS) entry which is preliminary data.</text>
</comment>
<dbReference type="EMBL" id="JYDP01000012">
    <property type="protein sequence ID" value="KRZ16377.1"/>
    <property type="molecule type" value="Genomic_DNA"/>
</dbReference>
<protein>
    <submittedName>
        <fullName evidence="1">Uncharacterized protein</fullName>
    </submittedName>
</protein>
<evidence type="ECO:0000313" key="2">
    <source>
        <dbReference type="Proteomes" id="UP000055024"/>
    </source>
</evidence>
<dbReference type="OrthoDB" id="10531354at2759"/>
<organism evidence="1 2">
    <name type="scientific">Trichinella zimbabwensis</name>
    <dbReference type="NCBI Taxonomy" id="268475"/>
    <lineage>
        <taxon>Eukaryota</taxon>
        <taxon>Metazoa</taxon>
        <taxon>Ecdysozoa</taxon>
        <taxon>Nematoda</taxon>
        <taxon>Enoplea</taxon>
        <taxon>Dorylaimia</taxon>
        <taxon>Trichinellida</taxon>
        <taxon>Trichinellidae</taxon>
        <taxon>Trichinella</taxon>
    </lineage>
</organism>
<sequence>LAGSRRGRKRVATAERLANRSVERIPMALDYQKKITVEGYRNERRVGSGGVCTHLFVARGALNHVTDVAVLKRSRTRQHVTHRRSHQKRIQVLGCPDLKTSSCFKIFRTASDSSSAAISLAIQPVNFLSSVVRQPSEERWEAEQHKAARSYQAMKDIRLGLLVDRSECSKQCQQRLVDVLR</sequence>
<proteinExistence type="predicted"/>
<accession>A0A0V1I0F4</accession>
<gene>
    <name evidence="1" type="ORF">T11_13638</name>
</gene>
<keyword evidence="2" id="KW-1185">Reference proteome</keyword>
<dbReference type="Proteomes" id="UP000055024">
    <property type="component" value="Unassembled WGS sequence"/>
</dbReference>
<feature type="non-terminal residue" evidence="1">
    <location>
        <position position="1"/>
    </location>
</feature>